<dbReference type="PANTHER" id="PTHR30486">
    <property type="entry name" value="TWITCHING MOTILITY PROTEIN PILT"/>
    <property type="match status" value="1"/>
</dbReference>
<dbReference type="HOGENOM" id="CLU_013446_4_0_0"/>
<dbReference type="PANTHER" id="PTHR30486:SF16">
    <property type="entry name" value="TWITCHING MOTILITY PROTEIN PILT"/>
    <property type="match status" value="1"/>
</dbReference>
<comment type="similarity">
    <text evidence="1">Belongs to the GSP E family.</text>
</comment>
<dbReference type="InterPro" id="IPR050921">
    <property type="entry name" value="T4SS_GSP_E_ATPase"/>
</dbReference>
<dbReference type="STRING" id="572544.Ilyop_0248"/>
<dbReference type="EMBL" id="CP002281">
    <property type="protein sequence ID" value="ADO82037.1"/>
    <property type="molecule type" value="Genomic_DNA"/>
</dbReference>
<dbReference type="GO" id="GO:0016887">
    <property type="term" value="F:ATP hydrolysis activity"/>
    <property type="evidence" value="ECO:0007669"/>
    <property type="project" value="InterPro"/>
</dbReference>
<reference evidence="3 4" key="1">
    <citation type="journal article" date="2010" name="Stand. Genomic Sci.">
        <title>Complete genome sequence of Ilyobacter polytropus type strain (CuHbu1).</title>
        <authorList>
            <person name="Sikorski J."/>
            <person name="Chertkov O."/>
            <person name="Lapidus A."/>
            <person name="Nolan M."/>
            <person name="Lucas S."/>
            <person name="Del Rio T.G."/>
            <person name="Tice H."/>
            <person name="Cheng J.F."/>
            <person name="Tapia R."/>
            <person name="Han C."/>
            <person name="Goodwin L."/>
            <person name="Pitluck S."/>
            <person name="Liolios K."/>
            <person name="Ivanova N."/>
            <person name="Mavromatis K."/>
            <person name="Mikhailova N."/>
            <person name="Pati A."/>
            <person name="Chen A."/>
            <person name="Palaniappan K."/>
            <person name="Land M."/>
            <person name="Hauser L."/>
            <person name="Chang Y.J."/>
            <person name="Jeffries C.D."/>
            <person name="Brambilla E."/>
            <person name="Yasawong M."/>
            <person name="Rohde M."/>
            <person name="Pukall R."/>
            <person name="Spring S."/>
            <person name="Goker M."/>
            <person name="Woyke T."/>
            <person name="Bristow J."/>
            <person name="Eisen J.A."/>
            <person name="Markowitz V."/>
            <person name="Hugenholtz P."/>
            <person name="Kyrpides N.C."/>
            <person name="Klenk H.P."/>
        </authorList>
    </citation>
    <scope>NUCLEOTIDE SEQUENCE [LARGE SCALE GENOMIC DNA]</scope>
    <source>
        <strain evidence="4">ATCC 51220 / DSM 2926 / LMG 16218 / CuHBu1</strain>
    </source>
</reference>
<evidence type="ECO:0000259" key="2">
    <source>
        <dbReference type="PROSITE" id="PS00662"/>
    </source>
</evidence>
<dbReference type="Gene3D" id="3.30.450.90">
    <property type="match status" value="1"/>
</dbReference>
<dbReference type="InterPro" id="IPR003593">
    <property type="entry name" value="AAA+_ATPase"/>
</dbReference>
<dbReference type="eggNOG" id="COG2805">
    <property type="taxonomic scope" value="Bacteria"/>
</dbReference>
<dbReference type="PROSITE" id="PS00662">
    <property type="entry name" value="T2SP_E"/>
    <property type="match status" value="1"/>
</dbReference>
<sequence length="349" mass="38781">MNITDILVAAKDAEASDIHLVAGKPPTFRIHGVLEDMPGCEEKLMPLAVKELAYSILNEDQEKSFEKNKELDFSFGISGVGRYRVNVHVQRGTIGVSIRSLSTEIPDFSKLGLPEVVRSFTEYENGLILVTGPTGSGKSTTLASLIDKINKEKAHHIITVEDPIEYLHTHKRALVEQRELKADTESFSTALKYALRQDPDVILIGEMRDLETITAALTAAETGHLVFGTLHTNSAAKTIDRIIDVFPMDQQSQIRIQLSTSLRAVLAQQLVPSTDRKRKVACEIMVGTPAIGNLIRENKTYQIPSMIETGMRHGMISMDAFLEKLLKQGKITTQEFEKRSSVKKNKIDL</sequence>
<name>E3HAG3_ILYPC</name>
<dbReference type="GO" id="GO:0005524">
    <property type="term" value="F:ATP binding"/>
    <property type="evidence" value="ECO:0007669"/>
    <property type="project" value="InterPro"/>
</dbReference>
<dbReference type="KEGG" id="ipo:Ilyop_0248"/>
<accession>E3HAG3</accession>
<dbReference type="SMART" id="SM00382">
    <property type="entry name" value="AAA"/>
    <property type="match status" value="1"/>
</dbReference>
<protein>
    <submittedName>
        <fullName evidence="3">Pilus retraction ATPase PilT</fullName>
    </submittedName>
</protein>
<dbReference type="AlphaFoldDB" id="E3HAG3"/>
<evidence type="ECO:0000313" key="3">
    <source>
        <dbReference type="EMBL" id="ADO82037.1"/>
    </source>
</evidence>
<organism evidence="3 4">
    <name type="scientific">Ilyobacter polytropus (strain ATCC 51220 / DSM 2926 / LMG 16218 / CuHBu1)</name>
    <dbReference type="NCBI Taxonomy" id="572544"/>
    <lineage>
        <taxon>Bacteria</taxon>
        <taxon>Fusobacteriati</taxon>
        <taxon>Fusobacteriota</taxon>
        <taxon>Fusobacteriia</taxon>
        <taxon>Fusobacteriales</taxon>
        <taxon>Fusobacteriaceae</taxon>
        <taxon>Ilyobacter</taxon>
    </lineage>
</organism>
<dbReference type="InterPro" id="IPR001482">
    <property type="entry name" value="T2SS/T4SS_dom"/>
</dbReference>
<dbReference type="Proteomes" id="UP000006875">
    <property type="component" value="Chromosome"/>
</dbReference>
<dbReference type="NCBIfam" id="TIGR01420">
    <property type="entry name" value="pilT_fam"/>
    <property type="match status" value="1"/>
</dbReference>
<keyword evidence="4" id="KW-1185">Reference proteome</keyword>
<dbReference type="Gene3D" id="3.40.50.300">
    <property type="entry name" value="P-loop containing nucleotide triphosphate hydrolases"/>
    <property type="match status" value="1"/>
</dbReference>
<gene>
    <name evidence="3" type="ordered locus">Ilyop_0248</name>
</gene>
<dbReference type="SUPFAM" id="SSF52540">
    <property type="entry name" value="P-loop containing nucleoside triphosphate hydrolases"/>
    <property type="match status" value="1"/>
</dbReference>
<dbReference type="CDD" id="cd01131">
    <property type="entry name" value="PilT"/>
    <property type="match status" value="1"/>
</dbReference>
<dbReference type="Pfam" id="PF00437">
    <property type="entry name" value="T2SSE"/>
    <property type="match status" value="1"/>
</dbReference>
<dbReference type="OrthoDB" id="9808272at2"/>
<dbReference type="InterPro" id="IPR027417">
    <property type="entry name" value="P-loop_NTPase"/>
</dbReference>
<dbReference type="RefSeq" id="WP_013386708.1">
    <property type="nucleotide sequence ID" value="NC_014632.1"/>
</dbReference>
<proteinExistence type="inferred from homology"/>
<feature type="domain" description="Bacterial type II secretion system protein E" evidence="2">
    <location>
        <begin position="195"/>
        <end position="209"/>
    </location>
</feature>
<evidence type="ECO:0000313" key="4">
    <source>
        <dbReference type="Proteomes" id="UP000006875"/>
    </source>
</evidence>
<evidence type="ECO:0000256" key="1">
    <source>
        <dbReference type="ARBA" id="ARBA00006611"/>
    </source>
</evidence>
<dbReference type="InterPro" id="IPR006321">
    <property type="entry name" value="PilT/PilU"/>
</dbReference>